<dbReference type="EMBL" id="BPLQ01010023">
    <property type="protein sequence ID" value="GIY47865.1"/>
    <property type="molecule type" value="Genomic_DNA"/>
</dbReference>
<feature type="compositionally biased region" description="Polar residues" evidence="1">
    <location>
        <begin position="135"/>
        <end position="146"/>
    </location>
</feature>
<evidence type="ECO:0000313" key="2">
    <source>
        <dbReference type="EMBL" id="GIY47865.1"/>
    </source>
</evidence>
<comment type="caution">
    <text evidence="2">The sequence shown here is derived from an EMBL/GenBank/DDBJ whole genome shotgun (WGS) entry which is preliminary data.</text>
</comment>
<dbReference type="AlphaFoldDB" id="A0AAV4TN59"/>
<evidence type="ECO:0000313" key="3">
    <source>
        <dbReference type="Proteomes" id="UP001054837"/>
    </source>
</evidence>
<gene>
    <name evidence="2" type="ORF">CDAR_438141</name>
</gene>
<sequence>MQQKIPISLKKAKHNSVTDIEIYKVSQEIAWEFNSLCDSDWKKNMNIYIPFRHLVCVSGHPGRSFQRLIGHFFGSVFICREKSFHLRTKERNCSFFFQATLVSSFPLEEKKNLRRMFEMDLCKKLPRSEEFMRPNRTSEGNEQNFKNGKRKEQGFG</sequence>
<keyword evidence="3" id="KW-1185">Reference proteome</keyword>
<feature type="region of interest" description="Disordered" evidence="1">
    <location>
        <begin position="132"/>
        <end position="156"/>
    </location>
</feature>
<accession>A0AAV4TN59</accession>
<organism evidence="2 3">
    <name type="scientific">Caerostris darwini</name>
    <dbReference type="NCBI Taxonomy" id="1538125"/>
    <lineage>
        <taxon>Eukaryota</taxon>
        <taxon>Metazoa</taxon>
        <taxon>Ecdysozoa</taxon>
        <taxon>Arthropoda</taxon>
        <taxon>Chelicerata</taxon>
        <taxon>Arachnida</taxon>
        <taxon>Araneae</taxon>
        <taxon>Araneomorphae</taxon>
        <taxon>Entelegynae</taxon>
        <taxon>Araneoidea</taxon>
        <taxon>Araneidae</taxon>
        <taxon>Caerostris</taxon>
    </lineage>
</organism>
<dbReference type="Proteomes" id="UP001054837">
    <property type="component" value="Unassembled WGS sequence"/>
</dbReference>
<proteinExistence type="predicted"/>
<name>A0AAV4TN59_9ARAC</name>
<reference evidence="2 3" key="1">
    <citation type="submission" date="2021-06" db="EMBL/GenBank/DDBJ databases">
        <title>Caerostris darwini draft genome.</title>
        <authorList>
            <person name="Kono N."/>
            <person name="Arakawa K."/>
        </authorList>
    </citation>
    <scope>NUCLEOTIDE SEQUENCE [LARGE SCALE GENOMIC DNA]</scope>
</reference>
<protein>
    <submittedName>
        <fullName evidence="2">Uncharacterized protein</fullName>
    </submittedName>
</protein>
<evidence type="ECO:0000256" key="1">
    <source>
        <dbReference type="SAM" id="MobiDB-lite"/>
    </source>
</evidence>